<accession>A0ACB9NGZ3</accession>
<comment type="caution">
    <text evidence="1">The sequence shown here is derived from an EMBL/GenBank/DDBJ whole genome shotgun (WGS) entry which is preliminary data.</text>
</comment>
<evidence type="ECO:0000313" key="1">
    <source>
        <dbReference type="EMBL" id="KAI4335207.1"/>
    </source>
</evidence>
<gene>
    <name evidence="1" type="ORF">L6164_013876</name>
</gene>
<sequence>MEDRDLKRKRNTKSDFARSRARTDYICLYPNDSLDGVPKQMTLLFFTTRSFSVRPFNIAIAPYHGDAQIGSGLRPLNKEGLIRRAEAWFVKIVCTAFVRSNSLDRYVSYFSKNLTPSLVIDAIRKLNNPKLGLKFFDFCRERLNFTPSFCTYNLLLRSLCQAGLHDSAKLVYDCMRSDGQVPDGWLLGFLVSSYAHAGRFDISKQFLVEIQCNKLKVNTLVYNGLFNLLVKHNKVDDAVHIFREHMGSHSHPDAFTFNILIRGLCRVQKIDDAFKFLKEMSSFGCSPDIVTYNTLIHGLCRVNEVDRARDLLKEVSLTSGFAFDTVSYTTIISGYCKLGKLEEATFVLHEMIRSGIEPNTVTFNALIDGFGKVGDMASALTMYDKMRLHGCPPDVVTFTSLIDIYCRFGLVNRGLDLWHEMNAANISPNLYTFSVLINALCKNNRLHEAREILRLLKQSKLFPEPFIYNPVVDGYCKSGNVDEANAIVAEMEEKRCRPDNVTFTILIIGHCMDGRMSEAIGIFYKMLAVGCAPDDITVNSLISCLLKAGMSGEAACIKQALLENQTLGTSLKSSCGQRTNAPSTCIIKSFVISAETCGDRLRQRMSVKNLADSILFQCFTILNMTQMYNSQ</sequence>
<dbReference type="EMBL" id="CM039431">
    <property type="protein sequence ID" value="KAI4335207.1"/>
    <property type="molecule type" value="Genomic_DNA"/>
</dbReference>
<reference evidence="1 2" key="1">
    <citation type="journal article" date="2022" name="DNA Res.">
        <title>Chromosomal-level genome assembly of the orchid tree Bauhinia variegata (Leguminosae; Cercidoideae) supports the allotetraploid origin hypothesis of Bauhinia.</title>
        <authorList>
            <person name="Zhong Y."/>
            <person name="Chen Y."/>
            <person name="Zheng D."/>
            <person name="Pang J."/>
            <person name="Liu Y."/>
            <person name="Luo S."/>
            <person name="Meng S."/>
            <person name="Qian L."/>
            <person name="Wei D."/>
            <person name="Dai S."/>
            <person name="Zhou R."/>
        </authorList>
    </citation>
    <scope>NUCLEOTIDE SEQUENCE [LARGE SCALE GENOMIC DNA]</scope>
    <source>
        <strain evidence="1">BV-YZ2020</strain>
    </source>
</reference>
<protein>
    <submittedName>
        <fullName evidence="1">Uncharacterized protein</fullName>
    </submittedName>
</protein>
<keyword evidence="2" id="KW-1185">Reference proteome</keyword>
<organism evidence="1 2">
    <name type="scientific">Bauhinia variegata</name>
    <name type="common">Purple orchid tree</name>
    <name type="synonym">Phanera variegata</name>
    <dbReference type="NCBI Taxonomy" id="167791"/>
    <lineage>
        <taxon>Eukaryota</taxon>
        <taxon>Viridiplantae</taxon>
        <taxon>Streptophyta</taxon>
        <taxon>Embryophyta</taxon>
        <taxon>Tracheophyta</taxon>
        <taxon>Spermatophyta</taxon>
        <taxon>Magnoliopsida</taxon>
        <taxon>eudicotyledons</taxon>
        <taxon>Gunneridae</taxon>
        <taxon>Pentapetalae</taxon>
        <taxon>rosids</taxon>
        <taxon>fabids</taxon>
        <taxon>Fabales</taxon>
        <taxon>Fabaceae</taxon>
        <taxon>Cercidoideae</taxon>
        <taxon>Cercideae</taxon>
        <taxon>Bauhiniinae</taxon>
        <taxon>Bauhinia</taxon>
    </lineage>
</organism>
<name>A0ACB9NGZ3_BAUVA</name>
<evidence type="ECO:0000313" key="2">
    <source>
        <dbReference type="Proteomes" id="UP000828941"/>
    </source>
</evidence>
<proteinExistence type="predicted"/>
<dbReference type="Proteomes" id="UP000828941">
    <property type="component" value="Chromosome 6"/>
</dbReference>